<name>A0A078AMM6_STYLE</name>
<feature type="region of interest" description="Disordered" evidence="1">
    <location>
        <begin position="1"/>
        <end position="25"/>
    </location>
</feature>
<dbReference type="EMBL" id="CCKQ01011832">
    <property type="protein sequence ID" value="CDW83409.1"/>
    <property type="molecule type" value="Genomic_DNA"/>
</dbReference>
<dbReference type="InParanoid" id="A0A078AMM6"/>
<dbReference type="Proteomes" id="UP000039865">
    <property type="component" value="Unassembled WGS sequence"/>
</dbReference>
<evidence type="ECO:0000256" key="1">
    <source>
        <dbReference type="SAM" id="MobiDB-lite"/>
    </source>
</evidence>
<reference evidence="2 3" key="1">
    <citation type="submission" date="2014-06" db="EMBL/GenBank/DDBJ databases">
        <authorList>
            <person name="Swart Estienne"/>
        </authorList>
    </citation>
    <scope>NUCLEOTIDE SEQUENCE [LARGE SCALE GENOMIC DNA]</scope>
    <source>
        <strain evidence="2 3">130c</strain>
    </source>
</reference>
<gene>
    <name evidence="2" type="primary">Contig9434.g10097</name>
    <name evidence="2" type="ORF">STYLEM_12455</name>
</gene>
<keyword evidence="3" id="KW-1185">Reference proteome</keyword>
<dbReference type="AlphaFoldDB" id="A0A078AMM6"/>
<evidence type="ECO:0000313" key="2">
    <source>
        <dbReference type="EMBL" id="CDW83409.1"/>
    </source>
</evidence>
<accession>A0A078AMM6</accession>
<sequence>MQPQVKTVNSNRSTSNISSFNDDRTLANSRSNLNISSISSQFVNNQRRPGFFQKSPPTTRDLMKKCLLSDRVLDNAERRLSSAVSPTYKSQIKFQLDLSSKENVEPRQKSIRRQSPYARRESMGGLIHDYQMKVTKNVTGKLNQAAPSKVMNFMKENNYHPYYVTQEHCKLITIIENCYR</sequence>
<protein>
    <submittedName>
        <fullName evidence="2">Uncharacterized protein</fullName>
    </submittedName>
</protein>
<evidence type="ECO:0000313" key="3">
    <source>
        <dbReference type="Proteomes" id="UP000039865"/>
    </source>
</evidence>
<organism evidence="2 3">
    <name type="scientific">Stylonychia lemnae</name>
    <name type="common">Ciliate</name>
    <dbReference type="NCBI Taxonomy" id="5949"/>
    <lineage>
        <taxon>Eukaryota</taxon>
        <taxon>Sar</taxon>
        <taxon>Alveolata</taxon>
        <taxon>Ciliophora</taxon>
        <taxon>Intramacronucleata</taxon>
        <taxon>Spirotrichea</taxon>
        <taxon>Stichotrichia</taxon>
        <taxon>Sporadotrichida</taxon>
        <taxon>Oxytrichidae</taxon>
        <taxon>Stylonychinae</taxon>
        <taxon>Stylonychia</taxon>
    </lineage>
</organism>
<feature type="compositionally biased region" description="Polar residues" evidence="1">
    <location>
        <begin position="1"/>
        <end position="20"/>
    </location>
</feature>
<proteinExistence type="predicted"/>